<sequence length="281" mass="31469">MWRCFCRLDVVLLRGRWALTVSPTGVAVRLHGAPTTPPCECHAQRHWDCGTKQPRVSFGASGTSWTPLGGASGMLHRTGFAMAPRSGISGDGSDAATRRGVEGTRRPQWTMSSSVEEILLEGSNNSTDMKLNEFLRNYVGGRTAVGEDHNVTMQVFVQEPDAYVQDQRLLRIIFNLTEYRVYKLHHEGVFSLEQWRDYEGKDTVTLIARGKLNAALFQARTSTKVVKSTVLKGLYQSVCNARWSHVVEIPDCEEEQTEMGMKVEKGKPKQSWTYKKVGDTL</sequence>
<dbReference type="InterPro" id="IPR046835">
    <property type="entry name" value="RHS_N"/>
</dbReference>
<feature type="compositionally biased region" description="Basic and acidic residues" evidence="1">
    <location>
        <begin position="96"/>
        <end position="105"/>
    </location>
</feature>
<dbReference type="NCBIfam" id="TIGR01631">
    <property type="entry name" value="Trypano_RHS"/>
    <property type="match status" value="1"/>
</dbReference>
<dbReference type="VEuPathDB" id="TriTrypDB:C4B63_33g195"/>
<reference evidence="5 6" key="1">
    <citation type="journal article" date="2018" name="Microb. Genom.">
        <title>Expanding an expanded genome: long-read sequencing of Trypanosoma cruzi.</title>
        <authorList>
            <person name="Berna L."/>
            <person name="Rodriguez M."/>
            <person name="Chiribao M.L."/>
            <person name="Parodi-Talice A."/>
            <person name="Pita S."/>
            <person name="Rijo G."/>
            <person name="Alvarez-Valin F."/>
            <person name="Robello C."/>
        </authorList>
    </citation>
    <scope>NUCLEOTIDE SEQUENCE [LARGE SCALE GENOMIC DNA]</scope>
    <source>
        <strain evidence="5 6">TCC</strain>
    </source>
</reference>
<organism evidence="5 6">
    <name type="scientific">Trypanosoma cruzi</name>
    <dbReference type="NCBI Taxonomy" id="5693"/>
    <lineage>
        <taxon>Eukaryota</taxon>
        <taxon>Discoba</taxon>
        <taxon>Euglenozoa</taxon>
        <taxon>Kinetoplastea</taxon>
        <taxon>Metakinetoplastina</taxon>
        <taxon>Trypanosomatida</taxon>
        <taxon>Trypanosomatidae</taxon>
        <taxon>Trypanosoma</taxon>
        <taxon>Schizotrypanum</taxon>
    </lineage>
</organism>
<dbReference type="Proteomes" id="UP000246078">
    <property type="component" value="Unassembled WGS sequence"/>
</dbReference>
<feature type="region of interest" description="Disordered" evidence="1">
    <location>
        <begin position="85"/>
        <end position="107"/>
    </location>
</feature>
<evidence type="ECO:0000313" key="5">
    <source>
        <dbReference type="EMBL" id="PWV14052.1"/>
    </source>
</evidence>
<feature type="chain" id="PRO_5016005164" evidence="2">
    <location>
        <begin position="19"/>
        <end position="281"/>
    </location>
</feature>
<evidence type="ECO:0000313" key="6">
    <source>
        <dbReference type="Proteomes" id="UP000246078"/>
    </source>
</evidence>
<evidence type="ECO:0000259" key="4">
    <source>
        <dbReference type="Pfam" id="PF24466"/>
    </source>
</evidence>
<feature type="domain" description="Retrotransposon hot spot protein N-terminal" evidence="3">
    <location>
        <begin position="235"/>
        <end position="280"/>
    </location>
</feature>
<accession>A0A2V2X0Q2</accession>
<keyword evidence="2" id="KW-0732">Signal</keyword>
<dbReference type="VEuPathDB" id="TriTrypDB:C3747_39g41"/>
<feature type="domain" description="DUF7578" evidence="4">
    <location>
        <begin position="126"/>
        <end position="187"/>
    </location>
</feature>
<protein>
    <submittedName>
        <fullName evidence="5">Putative retrotransposon hot spot protein (RHS)</fullName>
    </submittedName>
</protein>
<dbReference type="AlphaFoldDB" id="A0A2V2X0Q2"/>
<gene>
    <name evidence="5" type="ORF">C3747_39g41</name>
</gene>
<comment type="caution">
    <text evidence="5">The sequence shown here is derived from an EMBL/GenBank/DDBJ whole genome shotgun (WGS) entry which is preliminary data.</text>
</comment>
<dbReference type="VEuPathDB" id="TriTrypDB:TcCLB.506017.51"/>
<dbReference type="VEuPathDB" id="TriTrypDB:TcG_09989"/>
<dbReference type="Pfam" id="PF24466">
    <property type="entry name" value="DUF7578"/>
    <property type="match status" value="1"/>
</dbReference>
<dbReference type="VEuPathDB" id="TriTrypDB:TcCL_NonESM09130"/>
<dbReference type="VEuPathDB" id="TriTrypDB:ECC02_011554"/>
<name>A0A2V2X0Q2_TRYCR</name>
<feature type="signal peptide" evidence="2">
    <location>
        <begin position="1"/>
        <end position="18"/>
    </location>
</feature>
<evidence type="ECO:0000256" key="1">
    <source>
        <dbReference type="SAM" id="MobiDB-lite"/>
    </source>
</evidence>
<dbReference type="Pfam" id="PF20445">
    <property type="entry name" value="RHS_N"/>
    <property type="match status" value="1"/>
</dbReference>
<dbReference type="InterPro" id="IPR006518">
    <property type="entry name" value="Trypano_RHS"/>
</dbReference>
<dbReference type="EMBL" id="PRFC01000039">
    <property type="protein sequence ID" value="PWV14052.1"/>
    <property type="molecule type" value="Genomic_DNA"/>
</dbReference>
<proteinExistence type="predicted"/>
<dbReference type="InterPro" id="IPR056000">
    <property type="entry name" value="DUF7578"/>
</dbReference>
<evidence type="ECO:0000259" key="3">
    <source>
        <dbReference type="Pfam" id="PF20445"/>
    </source>
</evidence>
<evidence type="ECO:0000256" key="2">
    <source>
        <dbReference type="SAM" id="SignalP"/>
    </source>
</evidence>